<proteinExistence type="predicted"/>
<evidence type="ECO:0000313" key="3">
    <source>
        <dbReference type="Proteomes" id="UP001252186"/>
    </source>
</evidence>
<dbReference type="GO" id="GO:0016787">
    <property type="term" value="F:hydrolase activity"/>
    <property type="evidence" value="ECO:0007669"/>
    <property type="project" value="UniProtKB-KW"/>
</dbReference>
<dbReference type="Pfam" id="PF12146">
    <property type="entry name" value="Hydrolase_4"/>
    <property type="match status" value="1"/>
</dbReference>
<gene>
    <name evidence="2" type="ORF">RM519_00540</name>
</gene>
<dbReference type="RefSeq" id="WP_311591502.1">
    <property type="nucleotide sequence ID" value="NZ_JAVRHV010000001.1"/>
</dbReference>
<evidence type="ECO:0000259" key="1">
    <source>
        <dbReference type="Pfam" id="PF12146"/>
    </source>
</evidence>
<dbReference type="Gene3D" id="3.40.50.1820">
    <property type="entry name" value="alpha/beta hydrolase"/>
    <property type="match status" value="1"/>
</dbReference>
<name>A0ABU2Y200_9FLAO</name>
<keyword evidence="3" id="KW-1185">Reference proteome</keyword>
<dbReference type="SUPFAM" id="SSF53474">
    <property type="entry name" value="alpha/beta-Hydrolases"/>
    <property type="match status" value="1"/>
</dbReference>
<dbReference type="PANTHER" id="PTHR11614">
    <property type="entry name" value="PHOSPHOLIPASE-RELATED"/>
    <property type="match status" value="1"/>
</dbReference>
<dbReference type="InterPro" id="IPR029058">
    <property type="entry name" value="AB_hydrolase_fold"/>
</dbReference>
<dbReference type="InterPro" id="IPR051044">
    <property type="entry name" value="MAG_DAG_Lipase"/>
</dbReference>
<dbReference type="Proteomes" id="UP001252186">
    <property type="component" value="Unassembled WGS sequence"/>
</dbReference>
<dbReference type="EMBL" id="JAVRHV010000001">
    <property type="protein sequence ID" value="MDT0551717.1"/>
    <property type="molecule type" value="Genomic_DNA"/>
</dbReference>
<organism evidence="2 3">
    <name type="scientific">Urechidicola vernalis</name>
    <dbReference type="NCBI Taxonomy" id="3075600"/>
    <lineage>
        <taxon>Bacteria</taxon>
        <taxon>Pseudomonadati</taxon>
        <taxon>Bacteroidota</taxon>
        <taxon>Flavobacteriia</taxon>
        <taxon>Flavobacteriales</taxon>
        <taxon>Flavobacteriaceae</taxon>
        <taxon>Urechidicola</taxon>
    </lineage>
</organism>
<evidence type="ECO:0000313" key="2">
    <source>
        <dbReference type="EMBL" id="MDT0551717.1"/>
    </source>
</evidence>
<comment type="caution">
    <text evidence="2">The sequence shown here is derived from an EMBL/GenBank/DDBJ whole genome shotgun (WGS) entry which is preliminary data.</text>
</comment>
<sequence>MQLKEDYTSEIIKLNPDYEGDVKAVLVASNKNRGNRKSVLYLHGYIDYFFHPHLGEKFNQNGFDFFALDLRKHGRSLMRHQHPNYCKDLREYFEEISITIKKIKQKGNPVFLLAHSTGGLTASYYMNYGKERDSINGLILNSPFLDFNQSPLSKSISLFVASLISKMSTYAKIEGALSSAYAESIHKDYFGEWDFNLEWKPIKGFPTYFIWVLAIAKAQTEMKTSDIQVPILLMHSSGSKKIKKYSKEAMTNDIVLNIEDIKRVGEKLGDKVERLEIKNAQHDIFLSPKAVRDIGFNKMFSWLESTDFKK</sequence>
<dbReference type="InterPro" id="IPR022742">
    <property type="entry name" value="Hydrolase_4"/>
</dbReference>
<reference evidence="2 3" key="1">
    <citation type="submission" date="2023-09" db="EMBL/GenBank/DDBJ databases">
        <authorList>
            <person name="Rey-Velasco X."/>
        </authorList>
    </citation>
    <scope>NUCLEOTIDE SEQUENCE [LARGE SCALE GENOMIC DNA]</scope>
    <source>
        <strain evidence="2 3">P050</strain>
    </source>
</reference>
<keyword evidence="2" id="KW-0378">Hydrolase</keyword>
<protein>
    <submittedName>
        <fullName evidence="2">Alpha/beta hydrolase</fullName>
    </submittedName>
</protein>
<accession>A0ABU2Y200</accession>
<feature type="domain" description="Serine aminopeptidase S33" evidence="1">
    <location>
        <begin position="36"/>
        <end position="247"/>
    </location>
</feature>